<organism evidence="1 2">
    <name type="scientific">Heterorhabditis bacteriophora</name>
    <name type="common">Entomopathogenic nematode worm</name>
    <dbReference type="NCBI Taxonomy" id="37862"/>
    <lineage>
        <taxon>Eukaryota</taxon>
        <taxon>Metazoa</taxon>
        <taxon>Ecdysozoa</taxon>
        <taxon>Nematoda</taxon>
        <taxon>Chromadorea</taxon>
        <taxon>Rhabditida</taxon>
        <taxon>Rhabditina</taxon>
        <taxon>Rhabditomorpha</taxon>
        <taxon>Strongyloidea</taxon>
        <taxon>Heterorhabditidae</taxon>
        <taxon>Heterorhabditis</taxon>
    </lineage>
</organism>
<name>A0A1I7WBW0_HETBA</name>
<evidence type="ECO:0000313" key="1">
    <source>
        <dbReference type="Proteomes" id="UP000095283"/>
    </source>
</evidence>
<dbReference type="Proteomes" id="UP000095283">
    <property type="component" value="Unplaced"/>
</dbReference>
<accession>A0A1I7WBW0</accession>
<dbReference type="WBParaSite" id="Hba_02199">
    <property type="protein sequence ID" value="Hba_02199"/>
    <property type="gene ID" value="Hba_02199"/>
</dbReference>
<keyword evidence="1" id="KW-1185">Reference proteome</keyword>
<evidence type="ECO:0000313" key="2">
    <source>
        <dbReference type="WBParaSite" id="Hba_02199"/>
    </source>
</evidence>
<proteinExistence type="predicted"/>
<dbReference type="AlphaFoldDB" id="A0A1I7WBW0"/>
<reference evidence="2" key="1">
    <citation type="submission" date="2016-11" db="UniProtKB">
        <authorList>
            <consortium name="WormBaseParasite"/>
        </authorList>
    </citation>
    <scope>IDENTIFICATION</scope>
</reference>
<sequence>MFVVILLFPQVKFSRVYYLEALLLHNQFIGANILDEYLRSHSDQFSNQVINRENAIKVLDMWMQQNVIRPLQSLPTDSPQFYMDSKKVFYIMNRDEDHKLFIIILKLKRSDSAKGGEKTSITRLDSNASNHFRSRSSTFGIFSFGGPDSEALKGMYKSVSFLSTILAKMGIGDSEVHLWKDDEMDDLLQSSLFLRYLWLMIPEALRVHLGNVLHFLEWTIGTEQFISLRSPYFLGKRGSGGIENFELVLNKLRIFIVPQTITKVNQNSLIEILISLRKSGKLGEMPSELQSDMNSKRTADQENVVPLRFCLDAVDGFDTDTELSHVLTAIIDDPQLSYQDKMIKCQQFRQHHPKLEKVRSFNCLIFAIG</sequence>
<protein>
    <submittedName>
        <fullName evidence="2">Peptidase_M13_N domain-containing protein</fullName>
    </submittedName>
</protein>